<proteinExistence type="predicted"/>
<accession>Q7M3X1</accession>
<dbReference type="AlphaFoldDB" id="Q7M3X1"/>
<protein>
    <submittedName>
        <fullName evidence="2">Circumsporozoite protein</fullName>
    </submittedName>
</protein>
<name>Q7M3X1_PLAFA</name>
<feature type="non-terminal residue" evidence="2">
    <location>
        <position position="1"/>
    </location>
</feature>
<sequence length="38" mass="4301">PSDKHIEQYLKTIKNSLSIKPGSANKPKDELDYANDIE</sequence>
<organism evidence="2">
    <name type="scientific">Plasmodium falciparum</name>
    <name type="common">malaria parasite P. falciparum</name>
    <dbReference type="NCBI Taxonomy" id="5833"/>
    <lineage>
        <taxon>Eukaryota</taxon>
        <taxon>Sar</taxon>
        <taxon>Alveolata</taxon>
        <taxon>Apicomplexa</taxon>
        <taxon>Aconoidasida</taxon>
        <taxon>Haemosporida</taxon>
        <taxon>Plasmodiidae</taxon>
        <taxon>Plasmodium</taxon>
        <taxon>Plasmodium (Laverania)</taxon>
    </lineage>
</organism>
<dbReference type="PIR" id="B60657">
    <property type="entry name" value="B60657"/>
</dbReference>
<evidence type="ECO:0000313" key="2">
    <source>
        <dbReference type="PIR" id="B60657"/>
    </source>
</evidence>
<feature type="non-terminal residue" evidence="2">
    <location>
        <position position="38"/>
    </location>
</feature>
<evidence type="ECO:0000256" key="1">
    <source>
        <dbReference type="SAM" id="MobiDB-lite"/>
    </source>
</evidence>
<feature type="region of interest" description="Disordered" evidence="1">
    <location>
        <begin position="18"/>
        <end position="38"/>
    </location>
</feature>
<reference evidence="2" key="1">
    <citation type="journal article" date="1989" name="Mol. Biochem. Parasitol.">
        <title>Wild isolates of Plasmodium falciparum show extensive polymorphism in T cell epitopes of the circumsporozoite protein.</title>
        <authorList>
            <person name="Lockyer M.J."/>
            <person name="Marsh K."/>
            <person name="Newbold C.I."/>
        </authorList>
    </citation>
    <scope>NUCLEOTIDE SEQUENCE</scope>
</reference>